<evidence type="ECO:0000313" key="3">
    <source>
        <dbReference type="EMBL" id="KAG6652574.1"/>
    </source>
</evidence>
<gene>
    <name evidence="3" type="ORF">CIPAW_05G015700</name>
</gene>
<protein>
    <recommendedName>
        <fullName evidence="5">DUF241 domain protein</fullName>
    </recommendedName>
</protein>
<dbReference type="EMBL" id="CM031813">
    <property type="protein sequence ID" value="KAG6652574.1"/>
    <property type="molecule type" value="Genomic_DNA"/>
</dbReference>
<evidence type="ECO:0000313" key="4">
    <source>
        <dbReference type="Proteomes" id="UP000811609"/>
    </source>
</evidence>
<dbReference type="GO" id="GO:0048367">
    <property type="term" value="P:shoot system development"/>
    <property type="evidence" value="ECO:0007669"/>
    <property type="project" value="InterPro"/>
</dbReference>
<name>A0A8T1QEB2_CARIL</name>
<reference evidence="3" key="1">
    <citation type="submission" date="2020-12" db="EMBL/GenBank/DDBJ databases">
        <title>WGS assembly of Carya illinoinensis cv. Pawnee.</title>
        <authorList>
            <person name="Platts A."/>
            <person name="Shu S."/>
            <person name="Wright S."/>
            <person name="Barry K."/>
            <person name="Edger P."/>
            <person name="Pires J.C."/>
            <person name="Schmutz J."/>
        </authorList>
    </citation>
    <scope>NUCLEOTIDE SEQUENCE</scope>
    <source>
        <tissue evidence="3">Leaf</tissue>
    </source>
</reference>
<keyword evidence="4" id="KW-1185">Reference proteome</keyword>
<organism evidence="3 4">
    <name type="scientific">Carya illinoinensis</name>
    <name type="common">Pecan</name>
    <dbReference type="NCBI Taxonomy" id="32201"/>
    <lineage>
        <taxon>Eukaryota</taxon>
        <taxon>Viridiplantae</taxon>
        <taxon>Streptophyta</taxon>
        <taxon>Embryophyta</taxon>
        <taxon>Tracheophyta</taxon>
        <taxon>Spermatophyta</taxon>
        <taxon>Magnoliopsida</taxon>
        <taxon>eudicotyledons</taxon>
        <taxon>Gunneridae</taxon>
        <taxon>Pentapetalae</taxon>
        <taxon>rosids</taxon>
        <taxon>fabids</taxon>
        <taxon>Fagales</taxon>
        <taxon>Juglandaceae</taxon>
        <taxon>Carya</taxon>
    </lineage>
</organism>
<feature type="compositionally biased region" description="Polar residues" evidence="2">
    <location>
        <begin position="1"/>
        <end position="19"/>
    </location>
</feature>
<dbReference type="PANTHER" id="PTHR33070:SF129">
    <property type="entry name" value="DUF241 DOMAIN PROTEIN"/>
    <property type="match status" value="1"/>
</dbReference>
<evidence type="ECO:0000256" key="1">
    <source>
        <dbReference type="SAM" id="Coils"/>
    </source>
</evidence>
<dbReference type="Proteomes" id="UP000811609">
    <property type="component" value="Chromosome 5"/>
</dbReference>
<feature type="coiled-coil region" evidence="1">
    <location>
        <begin position="251"/>
        <end position="278"/>
    </location>
</feature>
<dbReference type="Pfam" id="PF03087">
    <property type="entry name" value="BPS1"/>
    <property type="match status" value="1"/>
</dbReference>
<accession>A0A8T1QEB2</accession>
<dbReference type="GO" id="GO:0048364">
    <property type="term" value="P:root development"/>
    <property type="evidence" value="ECO:0007669"/>
    <property type="project" value="InterPro"/>
</dbReference>
<sequence>MASSPVNLKTCHARSNSLPSRPHPAITQLDEHLRRLRASESGSSSSLSICHKLSGLQDVHDSVDKLLQLTLTQRAFVQEHHQKWAEELSDGSLRLLDLCSIAKDALSQTKECTHDLQSIMRRKRGDEMALKNEVRKYFSSRKVIRKAIQKALKGMESMCADKKHESLALVSMLREVEAATLAVFESLLSYLAGAKSKSKSSSWSLVSKLVHPKRVASAVEVIETNELEMLETALHSLDNQKTRKSEYSTHFENVQNFVGRLESSIEDLEERLECLFRLLIKTRVSLLNIFNH</sequence>
<evidence type="ECO:0008006" key="5">
    <source>
        <dbReference type="Google" id="ProtNLM"/>
    </source>
</evidence>
<feature type="region of interest" description="Disordered" evidence="2">
    <location>
        <begin position="1"/>
        <end position="24"/>
    </location>
</feature>
<comment type="caution">
    <text evidence="3">The sequence shown here is derived from an EMBL/GenBank/DDBJ whole genome shotgun (WGS) entry which is preliminary data.</text>
</comment>
<proteinExistence type="predicted"/>
<keyword evidence="1" id="KW-0175">Coiled coil</keyword>
<dbReference type="PANTHER" id="PTHR33070">
    <property type="entry name" value="OS06G0725500 PROTEIN"/>
    <property type="match status" value="1"/>
</dbReference>
<dbReference type="InterPro" id="IPR004320">
    <property type="entry name" value="BPS1_pln"/>
</dbReference>
<evidence type="ECO:0000256" key="2">
    <source>
        <dbReference type="SAM" id="MobiDB-lite"/>
    </source>
</evidence>
<dbReference type="AlphaFoldDB" id="A0A8T1QEB2"/>